<dbReference type="InterPro" id="IPR044925">
    <property type="entry name" value="His-Me_finger_sf"/>
</dbReference>
<dbReference type="InterPro" id="IPR044930">
    <property type="entry name" value="Homing_endonuclease_His-Me"/>
</dbReference>
<name>A0A6M3J6Y5_9ZZZZ</name>
<keyword evidence="2" id="KW-0255">Endonuclease</keyword>
<keyword evidence="2" id="KW-0378">Hydrolase</keyword>
<evidence type="ECO:0000259" key="1">
    <source>
        <dbReference type="Pfam" id="PF13392"/>
    </source>
</evidence>
<evidence type="ECO:0000313" key="2">
    <source>
        <dbReference type="EMBL" id="QJA65666.1"/>
    </source>
</evidence>
<dbReference type="SUPFAM" id="SSF54060">
    <property type="entry name" value="His-Me finger endonucleases"/>
    <property type="match status" value="1"/>
</dbReference>
<dbReference type="InterPro" id="IPR003615">
    <property type="entry name" value="HNH_nuc"/>
</dbReference>
<dbReference type="Gene3D" id="3.90.75.10">
    <property type="entry name" value="Homing Intron 3 (I-ppo) Encoded Endonuclease, Chain A"/>
    <property type="match status" value="1"/>
</dbReference>
<accession>A0A6M3J6Y5</accession>
<dbReference type="Pfam" id="PF13392">
    <property type="entry name" value="HNH_3"/>
    <property type="match status" value="1"/>
</dbReference>
<feature type="domain" description="HNH nuclease" evidence="1">
    <location>
        <begin position="64"/>
        <end position="103"/>
    </location>
</feature>
<protein>
    <submittedName>
        <fullName evidence="2">Putative homing endonuclease</fullName>
    </submittedName>
</protein>
<reference evidence="2" key="1">
    <citation type="submission" date="2020-03" db="EMBL/GenBank/DDBJ databases">
        <title>The deep terrestrial virosphere.</title>
        <authorList>
            <person name="Holmfeldt K."/>
            <person name="Nilsson E."/>
            <person name="Simone D."/>
            <person name="Lopez-Fernandez M."/>
            <person name="Wu X."/>
            <person name="de Brujin I."/>
            <person name="Lundin D."/>
            <person name="Andersson A."/>
            <person name="Bertilsson S."/>
            <person name="Dopson M."/>
        </authorList>
    </citation>
    <scope>NUCLEOTIDE SEQUENCE</scope>
    <source>
        <strain evidence="2">MM415B00382</strain>
    </source>
</reference>
<dbReference type="AlphaFoldDB" id="A0A6M3J6Y5"/>
<sequence length="119" mass="13631">MNYVSQIGTYCSRVCADTAKITDPHERFWSYVQKGEGCWLWTGGLNQTGYGKFWVNGRTVPAPRYAYESTYGPVGAMFVCHHCDNPRCVRPDHLFAGTPKDNTADMIKKGRDRFYYSTR</sequence>
<gene>
    <name evidence="2" type="ORF">MM415B00382_0056</name>
</gene>
<dbReference type="GO" id="GO:0004519">
    <property type="term" value="F:endonuclease activity"/>
    <property type="evidence" value="ECO:0007669"/>
    <property type="project" value="UniProtKB-KW"/>
</dbReference>
<keyword evidence="2" id="KW-0540">Nuclease</keyword>
<organism evidence="2">
    <name type="scientific">viral metagenome</name>
    <dbReference type="NCBI Taxonomy" id="1070528"/>
    <lineage>
        <taxon>unclassified sequences</taxon>
        <taxon>metagenomes</taxon>
        <taxon>organismal metagenomes</taxon>
    </lineage>
</organism>
<dbReference type="EMBL" id="MT141542">
    <property type="protein sequence ID" value="QJA65666.1"/>
    <property type="molecule type" value="Genomic_DNA"/>
</dbReference>
<proteinExistence type="predicted"/>